<dbReference type="Proteomes" id="UP001642464">
    <property type="component" value="Unassembled WGS sequence"/>
</dbReference>
<reference evidence="1 2" key="1">
    <citation type="submission" date="2024-02" db="EMBL/GenBank/DDBJ databases">
        <authorList>
            <person name="Chen Y."/>
            <person name="Shah S."/>
            <person name="Dougan E. K."/>
            <person name="Thang M."/>
            <person name="Chan C."/>
        </authorList>
    </citation>
    <scope>NUCLEOTIDE SEQUENCE [LARGE SCALE GENOMIC DNA]</scope>
</reference>
<evidence type="ECO:0000313" key="1">
    <source>
        <dbReference type="EMBL" id="CAK9017538.1"/>
    </source>
</evidence>
<proteinExistence type="predicted"/>
<organism evidence="1 2">
    <name type="scientific">Durusdinium trenchii</name>
    <dbReference type="NCBI Taxonomy" id="1381693"/>
    <lineage>
        <taxon>Eukaryota</taxon>
        <taxon>Sar</taxon>
        <taxon>Alveolata</taxon>
        <taxon>Dinophyceae</taxon>
        <taxon>Suessiales</taxon>
        <taxon>Symbiodiniaceae</taxon>
        <taxon>Durusdinium</taxon>
    </lineage>
</organism>
<comment type="caution">
    <text evidence="1">The sequence shown here is derived from an EMBL/GenBank/DDBJ whole genome shotgun (WGS) entry which is preliminary data.</text>
</comment>
<protein>
    <submittedName>
        <fullName evidence="1">Uncharacterized protein</fullName>
    </submittedName>
</protein>
<accession>A0ABP0JTU0</accession>
<gene>
    <name evidence="1" type="ORF">SCF082_LOCUS13682</name>
</gene>
<sequence>MVMGVSEGVLVNLERGLPFYIGIFFGSMLFFLGWNALNSFFLVGPAVATYVHHRTSGNRKNALTAVLFPANLIGLVVPALLGGLILFLVTTWPYPVACYTFYQRQRAAARSPDAEEPPPVAAGAEAKVVGVVDGEKEDAGGAQVGGSRLTRSRMSSSCPRTVSAEGQFSCAITSFCSALRIVREFCCTLPKGRLGQHSPIALRMYKRLVSSRVPLQKESGVVPCFDIRSQFSDTVSP</sequence>
<dbReference type="EMBL" id="CAXAMM010008513">
    <property type="protein sequence ID" value="CAK9017538.1"/>
    <property type="molecule type" value="Genomic_DNA"/>
</dbReference>
<keyword evidence="2" id="KW-1185">Reference proteome</keyword>
<evidence type="ECO:0000313" key="2">
    <source>
        <dbReference type="Proteomes" id="UP001642464"/>
    </source>
</evidence>
<name>A0ABP0JTU0_9DINO</name>